<dbReference type="Proteomes" id="UP000736335">
    <property type="component" value="Unassembled WGS sequence"/>
</dbReference>
<reference evidence="1" key="1">
    <citation type="journal article" date="2020" name="Nat. Commun.">
        <title>Large-scale genome sequencing of mycorrhizal fungi provides insights into the early evolution of symbiotic traits.</title>
        <authorList>
            <person name="Miyauchi S."/>
            <person name="Kiss E."/>
            <person name="Kuo A."/>
            <person name="Drula E."/>
            <person name="Kohler A."/>
            <person name="Sanchez-Garcia M."/>
            <person name="Morin E."/>
            <person name="Andreopoulos B."/>
            <person name="Barry K.W."/>
            <person name="Bonito G."/>
            <person name="Buee M."/>
            <person name="Carver A."/>
            <person name="Chen C."/>
            <person name="Cichocki N."/>
            <person name="Clum A."/>
            <person name="Culley D."/>
            <person name="Crous P.W."/>
            <person name="Fauchery L."/>
            <person name="Girlanda M."/>
            <person name="Hayes R.D."/>
            <person name="Keri Z."/>
            <person name="LaButti K."/>
            <person name="Lipzen A."/>
            <person name="Lombard V."/>
            <person name="Magnuson J."/>
            <person name="Maillard F."/>
            <person name="Murat C."/>
            <person name="Nolan M."/>
            <person name="Ohm R.A."/>
            <person name="Pangilinan J."/>
            <person name="Pereira M.F."/>
            <person name="Perotto S."/>
            <person name="Peter M."/>
            <person name="Pfister S."/>
            <person name="Riley R."/>
            <person name="Sitrit Y."/>
            <person name="Stielow J.B."/>
            <person name="Szollosi G."/>
            <person name="Zifcakova L."/>
            <person name="Stursova M."/>
            <person name="Spatafora J.W."/>
            <person name="Tedersoo L."/>
            <person name="Vaario L.M."/>
            <person name="Yamada A."/>
            <person name="Yan M."/>
            <person name="Wang P."/>
            <person name="Xu J."/>
            <person name="Bruns T."/>
            <person name="Baldrian P."/>
            <person name="Vilgalys R."/>
            <person name="Dunand C."/>
            <person name="Henrissat B."/>
            <person name="Grigoriev I.V."/>
            <person name="Hibbett D."/>
            <person name="Nagy L.G."/>
            <person name="Martin F.M."/>
        </authorList>
    </citation>
    <scope>NUCLEOTIDE SEQUENCE</scope>
    <source>
        <strain evidence="1">UH-Tt-Lm1</strain>
    </source>
</reference>
<dbReference type="EMBL" id="WIUZ02000027">
    <property type="protein sequence ID" value="KAF9777788.1"/>
    <property type="molecule type" value="Genomic_DNA"/>
</dbReference>
<proteinExistence type="predicted"/>
<evidence type="ECO:0000313" key="1">
    <source>
        <dbReference type="EMBL" id="KAF9777788.1"/>
    </source>
</evidence>
<dbReference type="InterPro" id="IPR032675">
    <property type="entry name" value="LRR_dom_sf"/>
</dbReference>
<dbReference type="SUPFAM" id="SSF52047">
    <property type="entry name" value="RNI-like"/>
    <property type="match status" value="1"/>
</dbReference>
<dbReference type="Gene3D" id="3.80.10.10">
    <property type="entry name" value="Ribonuclease Inhibitor"/>
    <property type="match status" value="1"/>
</dbReference>
<gene>
    <name evidence="1" type="ORF">BJ322DRAFT_519980</name>
</gene>
<comment type="caution">
    <text evidence="1">The sequence shown here is derived from an EMBL/GenBank/DDBJ whole genome shotgun (WGS) entry which is preliminary data.</text>
</comment>
<reference evidence="1" key="2">
    <citation type="submission" date="2020-11" db="EMBL/GenBank/DDBJ databases">
        <authorList>
            <consortium name="DOE Joint Genome Institute"/>
            <person name="Kuo A."/>
            <person name="Miyauchi S."/>
            <person name="Kiss E."/>
            <person name="Drula E."/>
            <person name="Kohler A."/>
            <person name="Sanchez-Garcia M."/>
            <person name="Andreopoulos B."/>
            <person name="Barry K.W."/>
            <person name="Bonito G."/>
            <person name="Buee M."/>
            <person name="Carver A."/>
            <person name="Chen C."/>
            <person name="Cichocki N."/>
            <person name="Clum A."/>
            <person name="Culley D."/>
            <person name="Crous P.W."/>
            <person name="Fauchery L."/>
            <person name="Girlanda M."/>
            <person name="Hayes R."/>
            <person name="Keri Z."/>
            <person name="Labutti K."/>
            <person name="Lipzen A."/>
            <person name="Lombard V."/>
            <person name="Magnuson J."/>
            <person name="Maillard F."/>
            <person name="Morin E."/>
            <person name="Murat C."/>
            <person name="Nolan M."/>
            <person name="Ohm R."/>
            <person name="Pangilinan J."/>
            <person name="Pereira M."/>
            <person name="Perotto S."/>
            <person name="Peter M."/>
            <person name="Riley R."/>
            <person name="Sitrit Y."/>
            <person name="Stielow B."/>
            <person name="Szollosi G."/>
            <person name="Zifcakova L."/>
            <person name="Stursova M."/>
            <person name="Spatafora J.W."/>
            <person name="Tedersoo L."/>
            <person name="Vaario L.-M."/>
            <person name="Yamada A."/>
            <person name="Yan M."/>
            <person name="Wang P."/>
            <person name="Xu J."/>
            <person name="Bruns T."/>
            <person name="Baldrian P."/>
            <person name="Vilgalys R."/>
            <person name="Henrissat B."/>
            <person name="Grigoriev I.V."/>
            <person name="Hibbett D."/>
            <person name="Nagy L.G."/>
            <person name="Martin F.M."/>
        </authorList>
    </citation>
    <scope>NUCLEOTIDE SEQUENCE</scope>
    <source>
        <strain evidence="1">UH-Tt-Lm1</strain>
    </source>
</reference>
<dbReference type="AlphaFoldDB" id="A0A9P6L0C5"/>
<dbReference type="OrthoDB" id="3365698at2759"/>
<evidence type="ECO:0008006" key="3">
    <source>
        <dbReference type="Google" id="ProtNLM"/>
    </source>
</evidence>
<accession>A0A9P6L0C5</accession>
<organism evidence="1 2">
    <name type="scientific">Thelephora terrestris</name>
    <dbReference type="NCBI Taxonomy" id="56493"/>
    <lineage>
        <taxon>Eukaryota</taxon>
        <taxon>Fungi</taxon>
        <taxon>Dikarya</taxon>
        <taxon>Basidiomycota</taxon>
        <taxon>Agaricomycotina</taxon>
        <taxon>Agaricomycetes</taxon>
        <taxon>Thelephorales</taxon>
        <taxon>Thelephoraceae</taxon>
        <taxon>Thelephora</taxon>
    </lineage>
</organism>
<protein>
    <recommendedName>
        <fullName evidence="3">F-box domain-containing protein</fullName>
    </recommendedName>
</protein>
<name>A0A9P6L0C5_9AGAM</name>
<evidence type="ECO:0000313" key="2">
    <source>
        <dbReference type="Proteomes" id="UP000736335"/>
    </source>
</evidence>
<keyword evidence="2" id="KW-1185">Reference proteome</keyword>
<sequence>MAPSLVKPSDTCLQKSEKGLAAATIHLKELIRVMNGLRSPLLRLPTETIIHILSYIMGSAGLPSAWRWIVRTCHRIHKIMCTSTQLWRTADFSSVRLAQVAFERSQGNIGMITAYVHVKDRQGNEHALNAWRFCRDNMALQGGRLHTLELCGYPSHLADFLWIFERPLPRLERLEIRFIPSPYNSTSPPQLGPVALQLPSDLPLRVLHLSGAILPWSSRLYTGLSELHLDFESCNAAVEVSKQDISRLLEASPQLESLFLRRIRLKTDEEQYNPTQIVTFASLKSLVLAIELSASVRHLLDHLDTPAVEYLDIQADFSSWEVDHFIEYLCSGCRLPDRLFSKPPKFEFRPCYEDDRDALKVSMGRCYVQFDFGAYSDEFEEILGAMLTHILPLVPSSVTTLSLEHSNLNEDDGWTDFFSSHPEVRSIELWHEALVGESLWDALSPTEADGVTLCTRLESIDLTDWAETTPLFNCLLKRKAAGFGLKRLQLYEAGEMMAETLSSVVEELQVFHRPARPTQWWGCGCSPRSHSRDEPSI</sequence>